<protein>
    <submittedName>
        <fullName evidence="2">Phosphoheptose isomerase 1</fullName>
        <ecNumber evidence="2">5.3.1.-</ecNumber>
    </submittedName>
</protein>
<keyword evidence="2" id="KW-0413">Isomerase</keyword>
<dbReference type="PANTHER" id="PTHR30390">
    <property type="entry name" value="SEDOHEPTULOSE 7-PHOSPHATE ISOMERASE / DNAA INITIATOR-ASSOCIATING FACTOR FOR REPLICATION INITIATION"/>
    <property type="match status" value="1"/>
</dbReference>
<dbReference type="InterPro" id="IPR046348">
    <property type="entry name" value="SIS_dom_sf"/>
</dbReference>
<dbReference type="InterPro" id="IPR050099">
    <property type="entry name" value="SIS_GmhA/DiaA_subfam"/>
</dbReference>
<evidence type="ECO:0000259" key="1">
    <source>
        <dbReference type="PROSITE" id="PS51464"/>
    </source>
</evidence>
<dbReference type="AlphaFoldDB" id="A0A3B0Y780"/>
<dbReference type="PROSITE" id="PS51464">
    <property type="entry name" value="SIS"/>
    <property type="match status" value="1"/>
</dbReference>
<dbReference type="CDD" id="cd05006">
    <property type="entry name" value="SIS_GmhA"/>
    <property type="match status" value="1"/>
</dbReference>
<dbReference type="EC" id="5.3.1.-" evidence="2"/>
<dbReference type="Pfam" id="PF13580">
    <property type="entry name" value="SIS_2"/>
    <property type="match status" value="1"/>
</dbReference>
<name>A0A3B0Y780_9ZZZZ</name>
<proteinExistence type="predicted"/>
<dbReference type="Gene3D" id="3.40.50.10490">
    <property type="entry name" value="Glucose-6-phosphate isomerase like protein, domain 1"/>
    <property type="match status" value="1"/>
</dbReference>
<dbReference type="SUPFAM" id="SSF53697">
    <property type="entry name" value="SIS domain"/>
    <property type="match status" value="1"/>
</dbReference>
<sequence>MNYIDKIFSEDIEKFSKDYFDYLKKVIDSVSVKEVKGFVEILLDTRARGSTIFFIGNGGSAATASHFANDLAFGTNEYEKPFKVMSLAENVAVLTALGNDFGYEEIFVRQLKVYGKRGDVLVGISASGNSPNLLNAFEYASTAGIRTVALTAFDGGKMKSLADQGIHVPTGMKEYGPSEDVHMILNHLVGAYLQAFVKKAIGLRSVETEIN</sequence>
<feature type="domain" description="SIS" evidence="1">
    <location>
        <begin position="42"/>
        <end position="201"/>
    </location>
</feature>
<dbReference type="InterPro" id="IPR001347">
    <property type="entry name" value="SIS_dom"/>
</dbReference>
<accession>A0A3B0Y780</accession>
<dbReference type="GO" id="GO:1901135">
    <property type="term" value="P:carbohydrate derivative metabolic process"/>
    <property type="evidence" value="ECO:0007669"/>
    <property type="project" value="InterPro"/>
</dbReference>
<dbReference type="EMBL" id="UOFL01000018">
    <property type="protein sequence ID" value="VAW71387.1"/>
    <property type="molecule type" value="Genomic_DNA"/>
</dbReference>
<organism evidence="2">
    <name type="scientific">hydrothermal vent metagenome</name>
    <dbReference type="NCBI Taxonomy" id="652676"/>
    <lineage>
        <taxon>unclassified sequences</taxon>
        <taxon>metagenomes</taxon>
        <taxon>ecological metagenomes</taxon>
    </lineage>
</organism>
<dbReference type="GO" id="GO:0016853">
    <property type="term" value="F:isomerase activity"/>
    <property type="evidence" value="ECO:0007669"/>
    <property type="project" value="UniProtKB-KW"/>
</dbReference>
<evidence type="ECO:0000313" key="2">
    <source>
        <dbReference type="EMBL" id="VAW71387.1"/>
    </source>
</evidence>
<dbReference type="InterPro" id="IPR035461">
    <property type="entry name" value="GmhA/DiaA"/>
</dbReference>
<dbReference type="PANTHER" id="PTHR30390:SF8">
    <property type="entry name" value="SUGAR ISOMERASE (SIS)"/>
    <property type="match status" value="1"/>
</dbReference>
<dbReference type="GO" id="GO:0097367">
    <property type="term" value="F:carbohydrate derivative binding"/>
    <property type="evidence" value="ECO:0007669"/>
    <property type="project" value="InterPro"/>
</dbReference>
<gene>
    <name evidence="2" type="ORF">MNBD_GAMMA12-1338</name>
</gene>
<reference evidence="2" key="1">
    <citation type="submission" date="2018-06" db="EMBL/GenBank/DDBJ databases">
        <authorList>
            <person name="Zhirakovskaya E."/>
        </authorList>
    </citation>
    <scope>NUCLEOTIDE SEQUENCE</scope>
</reference>